<name>A7HWW2_PARL1</name>
<protein>
    <submittedName>
        <fullName evidence="2">Uncharacterized protein</fullName>
    </submittedName>
</protein>
<dbReference type="STRING" id="402881.Plav_2787"/>
<dbReference type="HOGENOM" id="CLU_1037656_0_0_5"/>
<keyword evidence="1" id="KW-1133">Transmembrane helix</keyword>
<gene>
    <name evidence="2" type="ordered locus">Plav_2787</name>
</gene>
<keyword evidence="1" id="KW-0812">Transmembrane</keyword>
<feature type="transmembrane region" description="Helical" evidence="1">
    <location>
        <begin position="127"/>
        <end position="145"/>
    </location>
</feature>
<proteinExistence type="predicted"/>
<dbReference type="KEGG" id="pla:Plav_2787"/>
<keyword evidence="3" id="KW-1185">Reference proteome</keyword>
<keyword evidence="1" id="KW-0472">Membrane</keyword>
<feature type="transmembrane region" description="Helical" evidence="1">
    <location>
        <begin position="157"/>
        <end position="179"/>
    </location>
</feature>
<evidence type="ECO:0000313" key="3">
    <source>
        <dbReference type="Proteomes" id="UP000006377"/>
    </source>
</evidence>
<dbReference type="EMBL" id="CP000774">
    <property type="protein sequence ID" value="ABS64395.1"/>
    <property type="molecule type" value="Genomic_DNA"/>
</dbReference>
<accession>A7HWW2</accession>
<dbReference type="Proteomes" id="UP000006377">
    <property type="component" value="Chromosome"/>
</dbReference>
<organism evidence="2 3">
    <name type="scientific">Parvibaculum lavamentivorans (strain DS-1 / DSM 13023 / NCIMB 13966)</name>
    <dbReference type="NCBI Taxonomy" id="402881"/>
    <lineage>
        <taxon>Bacteria</taxon>
        <taxon>Pseudomonadati</taxon>
        <taxon>Pseudomonadota</taxon>
        <taxon>Alphaproteobacteria</taxon>
        <taxon>Hyphomicrobiales</taxon>
        <taxon>Parvibaculaceae</taxon>
        <taxon>Parvibaculum</taxon>
    </lineage>
</organism>
<feature type="transmembrane region" description="Helical" evidence="1">
    <location>
        <begin position="7"/>
        <end position="30"/>
    </location>
</feature>
<evidence type="ECO:0000256" key="1">
    <source>
        <dbReference type="SAM" id="Phobius"/>
    </source>
</evidence>
<evidence type="ECO:0000313" key="2">
    <source>
        <dbReference type="EMBL" id="ABS64395.1"/>
    </source>
</evidence>
<feature type="transmembrane region" description="Helical" evidence="1">
    <location>
        <begin position="92"/>
        <end position="115"/>
    </location>
</feature>
<dbReference type="RefSeq" id="WP_012111710.1">
    <property type="nucleotide sequence ID" value="NC_009719.1"/>
</dbReference>
<sequence>MFKIEYAASIITAISTVSLLSSVVFNIGYFSFLGFEYIHFLSISDHVIAAILWVPTLLFSAIGIYFSGFSNSISARMVFRFPTKEIGRLQRWAMAVFRTAPIFLGSISLTVAASISTGAYGVQDFNIILFLSSAFVAALVVRWLIDKIRIGFELPLVPVLMATVVMFGLMLFTLGRYWAEKDFERSSHSASRFLMDDGSTRSLGILRAASAGLIVFDKEEKTVSLVRLDIVSSISRRSGDVDEALNPAQYPSISKSWSDIMHWLRREE</sequence>
<reference evidence="2 3" key="1">
    <citation type="journal article" date="2011" name="Stand. Genomic Sci.">
        <title>Complete genome sequence of Parvibaculum lavamentivorans type strain (DS-1(T)).</title>
        <authorList>
            <person name="Schleheck D."/>
            <person name="Weiss M."/>
            <person name="Pitluck S."/>
            <person name="Bruce D."/>
            <person name="Land M.L."/>
            <person name="Han S."/>
            <person name="Saunders E."/>
            <person name="Tapia R."/>
            <person name="Detter C."/>
            <person name="Brettin T."/>
            <person name="Han J."/>
            <person name="Woyke T."/>
            <person name="Goodwin L."/>
            <person name="Pennacchio L."/>
            <person name="Nolan M."/>
            <person name="Cook A.M."/>
            <person name="Kjelleberg S."/>
            <person name="Thomas T."/>
        </authorList>
    </citation>
    <scope>NUCLEOTIDE SEQUENCE [LARGE SCALE GENOMIC DNA]</scope>
    <source>
        <strain evidence="3">DS-1 / DSM 13023 / NCIMB 13966</strain>
    </source>
</reference>
<feature type="transmembrane region" description="Helical" evidence="1">
    <location>
        <begin position="50"/>
        <end position="71"/>
    </location>
</feature>
<dbReference type="AlphaFoldDB" id="A7HWW2"/>